<proteinExistence type="predicted"/>
<dbReference type="EMBL" id="MPUH01000254">
    <property type="protein sequence ID" value="OMJ84923.1"/>
    <property type="molecule type" value="Genomic_DNA"/>
</dbReference>
<dbReference type="Proteomes" id="UP000187209">
    <property type="component" value="Unassembled WGS sequence"/>
</dbReference>
<gene>
    <name evidence="1" type="ORF">SteCoe_13909</name>
</gene>
<evidence type="ECO:0000313" key="2">
    <source>
        <dbReference type="Proteomes" id="UP000187209"/>
    </source>
</evidence>
<sequence>MQTEILNHDIESKNSFSVILSLDELSCLRSVLIKYSTRAVINVSVAKSLNGQWVRAARNAIVTHSKIRTIKTGSLPAKYVKIDFLEGEVRLIQELLLNGCKASDIKGEMTSEDTELLLNRPYTFIYN</sequence>
<accession>A0A1R2C7C6</accession>
<evidence type="ECO:0000313" key="1">
    <source>
        <dbReference type="EMBL" id="OMJ84923.1"/>
    </source>
</evidence>
<dbReference type="AlphaFoldDB" id="A0A1R2C7C6"/>
<dbReference type="OrthoDB" id="186842at2759"/>
<comment type="caution">
    <text evidence="1">The sequence shown here is derived from an EMBL/GenBank/DDBJ whole genome shotgun (WGS) entry which is preliminary data.</text>
</comment>
<name>A0A1R2C7C6_9CILI</name>
<protein>
    <submittedName>
        <fullName evidence="1">Uncharacterized protein</fullName>
    </submittedName>
</protein>
<reference evidence="1 2" key="1">
    <citation type="submission" date="2016-11" db="EMBL/GenBank/DDBJ databases">
        <title>The macronuclear genome of Stentor coeruleus: a giant cell with tiny introns.</title>
        <authorList>
            <person name="Slabodnick M."/>
            <person name="Ruby J.G."/>
            <person name="Reiff S.B."/>
            <person name="Swart E.C."/>
            <person name="Gosai S."/>
            <person name="Prabakaran S."/>
            <person name="Witkowska E."/>
            <person name="Larue G.E."/>
            <person name="Fisher S."/>
            <person name="Freeman R.M."/>
            <person name="Gunawardena J."/>
            <person name="Chu W."/>
            <person name="Stover N.A."/>
            <person name="Gregory B.D."/>
            <person name="Nowacki M."/>
            <person name="Derisi J."/>
            <person name="Roy S.W."/>
            <person name="Marshall W.F."/>
            <person name="Sood P."/>
        </authorList>
    </citation>
    <scope>NUCLEOTIDE SEQUENCE [LARGE SCALE GENOMIC DNA]</scope>
    <source>
        <strain evidence="1">WM001</strain>
    </source>
</reference>
<keyword evidence="2" id="KW-1185">Reference proteome</keyword>
<organism evidence="1 2">
    <name type="scientific">Stentor coeruleus</name>
    <dbReference type="NCBI Taxonomy" id="5963"/>
    <lineage>
        <taxon>Eukaryota</taxon>
        <taxon>Sar</taxon>
        <taxon>Alveolata</taxon>
        <taxon>Ciliophora</taxon>
        <taxon>Postciliodesmatophora</taxon>
        <taxon>Heterotrichea</taxon>
        <taxon>Heterotrichida</taxon>
        <taxon>Stentoridae</taxon>
        <taxon>Stentor</taxon>
    </lineage>
</organism>